<evidence type="ECO:0000313" key="2">
    <source>
        <dbReference type="Proteomes" id="UP000317650"/>
    </source>
</evidence>
<name>A0A4S8IN20_MUSBA</name>
<reference evidence="1 2" key="1">
    <citation type="journal article" date="2019" name="Nat. Plants">
        <title>Genome sequencing of Musa balbisiana reveals subgenome evolution and function divergence in polyploid bananas.</title>
        <authorList>
            <person name="Yao X."/>
        </authorList>
    </citation>
    <scope>NUCLEOTIDE SEQUENCE [LARGE SCALE GENOMIC DNA]</scope>
    <source>
        <strain evidence="2">cv. DH-PKW</strain>
        <tissue evidence="1">Leaves</tissue>
    </source>
</reference>
<sequence>MDVMNLRMRLYSLPAPSRILIGRPLFSVVRVFSAAVIAPWSIGLRSRCCCLSMSLWVILFRMTQTGSLTRASIGNDATWRGCRRCSLTTVEEVLVLLLTLEPQPSAIVAAPVLWRLAVLEPRSSSSSAASSYSFETPSTFPLTFQMILLMPSFFNVISSFVFSPSPPPSTLILLAFFLSSLPSSLRSLFVI</sequence>
<dbReference type="EMBL" id="PYDT01000009">
    <property type="protein sequence ID" value="THU49905.1"/>
    <property type="molecule type" value="Genomic_DNA"/>
</dbReference>
<dbReference type="Proteomes" id="UP000317650">
    <property type="component" value="Chromosome 6"/>
</dbReference>
<comment type="caution">
    <text evidence="1">The sequence shown here is derived from an EMBL/GenBank/DDBJ whole genome shotgun (WGS) entry which is preliminary data.</text>
</comment>
<proteinExistence type="predicted"/>
<organism evidence="1 2">
    <name type="scientific">Musa balbisiana</name>
    <name type="common">Banana</name>
    <dbReference type="NCBI Taxonomy" id="52838"/>
    <lineage>
        <taxon>Eukaryota</taxon>
        <taxon>Viridiplantae</taxon>
        <taxon>Streptophyta</taxon>
        <taxon>Embryophyta</taxon>
        <taxon>Tracheophyta</taxon>
        <taxon>Spermatophyta</taxon>
        <taxon>Magnoliopsida</taxon>
        <taxon>Liliopsida</taxon>
        <taxon>Zingiberales</taxon>
        <taxon>Musaceae</taxon>
        <taxon>Musa</taxon>
    </lineage>
</organism>
<gene>
    <name evidence="1" type="ORF">C4D60_Mb06t14470</name>
</gene>
<keyword evidence="2" id="KW-1185">Reference proteome</keyword>
<evidence type="ECO:0000313" key="1">
    <source>
        <dbReference type="EMBL" id="THU49905.1"/>
    </source>
</evidence>
<accession>A0A4S8IN20</accession>
<dbReference type="AlphaFoldDB" id="A0A4S8IN20"/>
<protein>
    <submittedName>
        <fullName evidence="1">Uncharacterized protein</fullName>
    </submittedName>
</protein>